<name>A0A846QN20_9BACT</name>
<dbReference type="EMBL" id="JAATJA010000001">
    <property type="protein sequence ID" value="NJB66634.1"/>
    <property type="molecule type" value="Genomic_DNA"/>
</dbReference>
<keyword evidence="2" id="KW-1185">Reference proteome</keyword>
<dbReference type="SUPFAM" id="SSF53254">
    <property type="entry name" value="Phosphoglycerate mutase-like"/>
    <property type="match status" value="1"/>
</dbReference>
<evidence type="ECO:0000313" key="1">
    <source>
        <dbReference type="EMBL" id="NJB66634.1"/>
    </source>
</evidence>
<dbReference type="Gene3D" id="3.40.50.1240">
    <property type="entry name" value="Phosphoglycerate mutase-like"/>
    <property type="match status" value="1"/>
</dbReference>
<keyword evidence="1" id="KW-0378">Hydrolase</keyword>
<dbReference type="EC" id="3.1.3.-" evidence="1"/>
<dbReference type="Proteomes" id="UP000580856">
    <property type="component" value="Unassembled WGS sequence"/>
</dbReference>
<reference evidence="1 2" key="1">
    <citation type="submission" date="2020-03" db="EMBL/GenBank/DDBJ databases">
        <title>Genomic Encyclopedia of Type Strains, Phase IV (KMG-IV): sequencing the most valuable type-strain genomes for metagenomic binning, comparative biology and taxonomic classification.</title>
        <authorList>
            <person name="Goeker M."/>
        </authorList>
    </citation>
    <scope>NUCLEOTIDE SEQUENCE [LARGE SCALE GENOMIC DNA]</scope>
    <source>
        <strain evidence="1 2">DSM 24233</strain>
    </source>
</reference>
<sequence length="174" mass="18525">MMLLYLMQHGASLPSEAAPEEPLSPMGLEQVEKSAAATARMAITFDAIIASPKLRSRETAELMARATGFPVSEIRTATEVKAMTPAHQTLELLDALADAQSVLVAGHMPNLARLASLLLTGDDRPRVAVHNAGLMCIEIPGPRSRRGTLAFSLTPQQLVLIAGNRRVFDSGSLG</sequence>
<organism evidence="1 2">
    <name type="scientific">Desulfobaculum xiamenense</name>
    <dbReference type="NCBI Taxonomy" id="995050"/>
    <lineage>
        <taxon>Bacteria</taxon>
        <taxon>Pseudomonadati</taxon>
        <taxon>Thermodesulfobacteriota</taxon>
        <taxon>Desulfovibrionia</taxon>
        <taxon>Desulfovibrionales</taxon>
        <taxon>Desulfovibrionaceae</taxon>
        <taxon>Desulfobaculum</taxon>
    </lineage>
</organism>
<dbReference type="GO" id="GO:0016787">
    <property type="term" value="F:hydrolase activity"/>
    <property type="evidence" value="ECO:0007669"/>
    <property type="project" value="UniProtKB-KW"/>
</dbReference>
<dbReference type="AlphaFoldDB" id="A0A846QN20"/>
<dbReference type="InterPro" id="IPR013078">
    <property type="entry name" value="His_Pase_superF_clade-1"/>
</dbReference>
<gene>
    <name evidence="1" type="ORF">GGQ74_000274</name>
</gene>
<proteinExistence type="predicted"/>
<comment type="caution">
    <text evidence="1">The sequence shown here is derived from an EMBL/GenBank/DDBJ whole genome shotgun (WGS) entry which is preliminary data.</text>
</comment>
<evidence type="ECO:0000313" key="2">
    <source>
        <dbReference type="Proteomes" id="UP000580856"/>
    </source>
</evidence>
<dbReference type="InterPro" id="IPR029033">
    <property type="entry name" value="His_PPase_superfam"/>
</dbReference>
<accession>A0A846QN20</accession>
<dbReference type="CDD" id="cd07040">
    <property type="entry name" value="HP"/>
    <property type="match status" value="1"/>
</dbReference>
<dbReference type="RefSeq" id="WP_167939756.1">
    <property type="nucleotide sequence ID" value="NZ_JAATJA010000001.1"/>
</dbReference>
<protein>
    <submittedName>
        <fullName evidence="1">Phosphohistidine phosphatase</fullName>
        <ecNumber evidence="1">3.1.3.-</ecNumber>
    </submittedName>
</protein>
<dbReference type="Pfam" id="PF00300">
    <property type="entry name" value="His_Phos_1"/>
    <property type="match status" value="1"/>
</dbReference>